<keyword evidence="4" id="KW-1015">Disulfide bond</keyword>
<dbReference type="Proteomes" id="UP000634136">
    <property type="component" value="Unassembled WGS sequence"/>
</dbReference>
<dbReference type="Pfam" id="PF13202">
    <property type="entry name" value="EF-hand_5"/>
    <property type="match status" value="1"/>
</dbReference>
<dbReference type="InterPro" id="IPR018247">
    <property type="entry name" value="EF_Hand_1_Ca_BS"/>
</dbReference>
<dbReference type="SUPFAM" id="SSF47473">
    <property type="entry name" value="EF-hand"/>
    <property type="match status" value="1"/>
</dbReference>
<dbReference type="PROSITE" id="PS00018">
    <property type="entry name" value="EF_HAND_1"/>
    <property type="match status" value="3"/>
</dbReference>
<dbReference type="AlphaFoldDB" id="A0A834SVK3"/>
<dbReference type="GO" id="GO:0005783">
    <property type="term" value="C:endoplasmic reticulum"/>
    <property type="evidence" value="ECO:0007669"/>
    <property type="project" value="TreeGrafter"/>
</dbReference>
<protein>
    <submittedName>
        <fullName evidence="8">Reticulocalbin-2</fullName>
    </submittedName>
</protein>
<evidence type="ECO:0000313" key="8">
    <source>
        <dbReference type="EMBL" id="KAF7810566.1"/>
    </source>
</evidence>
<organism evidence="8 9">
    <name type="scientific">Senna tora</name>
    <dbReference type="NCBI Taxonomy" id="362788"/>
    <lineage>
        <taxon>Eukaryota</taxon>
        <taxon>Viridiplantae</taxon>
        <taxon>Streptophyta</taxon>
        <taxon>Embryophyta</taxon>
        <taxon>Tracheophyta</taxon>
        <taxon>Spermatophyta</taxon>
        <taxon>Magnoliopsida</taxon>
        <taxon>eudicotyledons</taxon>
        <taxon>Gunneridae</taxon>
        <taxon>Pentapetalae</taxon>
        <taxon>rosids</taxon>
        <taxon>fabids</taxon>
        <taxon>Fabales</taxon>
        <taxon>Fabaceae</taxon>
        <taxon>Caesalpinioideae</taxon>
        <taxon>Cassia clade</taxon>
        <taxon>Senna</taxon>
    </lineage>
</organism>
<evidence type="ECO:0000256" key="6">
    <source>
        <dbReference type="SAM" id="MobiDB-lite"/>
    </source>
</evidence>
<keyword evidence="9" id="KW-1185">Reference proteome</keyword>
<reference evidence="8" key="1">
    <citation type="submission" date="2020-09" db="EMBL/GenBank/DDBJ databases">
        <title>Genome-Enabled Discovery of Anthraquinone Biosynthesis in Senna tora.</title>
        <authorList>
            <person name="Kang S.-H."/>
            <person name="Pandey R.P."/>
            <person name="Lee C.-M."/>
            <person name="Sim J.-S."/>
            <person name="Jeong J.-T."/>
            <person name="Choi B.-S."/>
            <person name="Jung M."/>
            <person name="Ginzburg D."/>
            <person name="Zhao K."/>
            <person name="Won S.Y."/>
            <person name="Oh T.-J."/>
            <person name="Yu Y."/>
            <person name="Kim N.-H."/>
            <person name="Lee O.R."/>
            <person name="Lee T.-H."/>
            <person name="Bashyal P."/>
            <person name="Kim T.-S."/>
            <person name="Lee W.-H."/>
            <person name="Kawkins C."/>
            <person name="Kim C.-K."/>
            <person name="Kim J.S."/>
            <person name="Ahn B.O."/>
            <person name="Rhee S.Y."/>
            <person name="Sohng J.K."/>
        </authorList>
    </citation>
    <scope>NUCLEOTIDE SEQUENCE</scope>
    <source>
        <tissue evidence="8">Leaf</tissue>
    </source>
</reference>
<evidence type="ECO:0000256" key="1">
    <source>
        <dbReference type="ARBA" id="ARBA00004613"/>
    </source>
</evidence>
<feature type="region of interest" description="Disordered" evidence="6">
    <location>
        <begin position="22"/>
        <end position="43"/>
    </location>
</feature>
<name>A0A834SVK3_9FABA</name>
<evidence type="ECO:0000313" key="9">
    <source>
        <dbReference type="Proteomes" id="UP000634136"/>
    </source>
</evidence>
<evidence type="ECO:0000256" key="3">
    <source>
        <dbReference type="ARBA" id="ARBA00022837"/>
    </source>
</evidence>
<keyword evidence="5" id="KW-0325">Glycoprotein</keyword>
<evidence type="ECO:0000259" key="7">
    <source>
        <dbReference type="PROSITE" id="PS50222"/>
    </source>
</evidence>
<dbReference type="Gene3D" id="1.10.238.10">
    <property type="entry name" value="EF-hand"/>
    <property type="match status" value="2"/>
</dbReference>
<dbReference type="EMBL" id="JAAIUW010000011">
    <property type="protein sequence ID" value="KAF7810566.1"/>
    <property type="molecule type" value="Genomic_DNA"/>
</dbReference>
<comment type="caution">
    <text evidence="8">The sequence shown here is derived from an EMBL/GenBank/DDBJ whole genome shotgun (WGS) entry which is preliminary data.</text>
</comment>
<evidence type="ECO:0000256" key="4">
    <source>
        <dbReference type="ARBA" id="ARBA00023157"/>
    </source>
</evidence>
<evidence type="ECO:0000256" key="2">
    <source>
        <dbReference type="ARBA" id="ARBA00022525"/>
    </source>
</evidence>
<dbReference type="PANTHER" id="PTHR10827">
    <property type="entry name" value="RETICULOCALBIN"/>
    <property type="match status" value="1"/>
</dbReference>
<dbReference type="GO" id="GO:0005576">
    <property type="term" value="C:extracellular region"/>
    <property type="evidence" value="ECO:0007669"/>
    <property type="project" value="UniProtKB-SubCell"/>
</dbReference>
<dbReference type="FunFam" id="1.10.238.10:FF:000281">
    <property type="entry name" value="Calcium-binding EF hand family protein"/>
    <property type="match status" value="1"/>
</dbReference>
<dbReference type="GO" id="GO:0005509">
    <property type="term" value="F:calcium ion binding"/>
    <property type="evidence" value="ECO:0007669"/>
    <property type="project" value="InterPro"/>
</dbReference>
<dbReference type="PROSITE" id="PS50222">
    <property type="entry name" value="EF_HAND_2"/>
    <property type="match status" value="1"/>
</dbReference>
<comment type="subcellular location">
    <subcellularLocation>
        <location evidence="1">Secreted</location>
    </subcellularLocation>
</comment>
<dbReference type="InterPro" id="IPR011992">
    <property type="entry name" value="EF-hand-dom_pair"/>
</dbReference>
<feature type="domain" description="EF-hand" evidence="7">
    <location>
        <begin position="161"/>
        <end position="183"/>
    </location>
</feature>
<dbReference type="OrthoDB" id="293868at2759"/>
<dbReference type="InterPro" id="IPR019577">
    <property type="entry name" value="SPARC/Testican_Ca-bd-dom"/>
</dbReference>
<keyword evidence="3" id="KW-0106">Calcium</keyword>
<dbReference type="PANTHER" id="PTHR10827:SF101">
    <property type="entry name" value="CALCIUM-BINDING EF HAND FAMILY PROTEIN"/>
    <property type="match status" value="1"/>
</dbReference>
<sequence>MVLPLVMPTIKLMERDIRVPTASSSPFCSPSSIPNSSTSSSNAPERISTWRCLFLHMSRVPLFITSEAFSKASLPGNLFLCKFSVFPLAVARCARRRTGASTTFRFWITRFCVSRIAARCCRFESAITWARQLWNIELGSGPLGTGNPSSLTSTLSSLERDTDRDGKINFKEFFHGLFDLVRNYDEESHNSSHHSDNSMDAPARMLFGQLDKDSDGLLSDVELLPIIGKIHPSEHYYAKQQTDYIITQADGDKDGRLTLTEMIENPYVRAALPYALLIVNFSISSSPSVTNYSFPMVYNHHLQETQKLGRIQNFFLGVSMRTKEFNVLALSSLRSLVGFYSMQRKHYCSSHFYLQQAPILPTSPWLEVESYLDQLDNHDSYVQNILIFYPQLWGVISTVDLDSEFLFIVTLSIITQHSSLQFVSTYTSVLASYENEEQCNVFFPVLPLPMMLSHRKRH</sequence>
<gene>
    <name evidence="8" type="ORF">G2W53_037309</name>
</gene>
<accession>A0A834SVK3</accession>
<keyword evidence="2" id="KW-0964">Secreted</keyword>
<dbReference type="Pfam" id="PF10591">
    <property type="entry name" value="SPARC_Ca_bdg"/>
    <property type="match status" value="1"/>
</dbReference>
<evidence type="ECO:0000256" key="5">
    <source>
        <dbReference type="ARBA" id="ARBA00023180"/>
    </source>
</evidence>
<proteinExistence type="predicted"/>
<dbReference type="InterPro" id="IPR002048">
    <property type="entry name" value="EF_hand_dom"/>
</dbReference>